<keyword evidence="4 6" id="KW-0143">Chaperone</keyword>
<dbReference type="InterPro" id="IPR038008">
    <property type="entry name" value="Jag_KH"/>
</dbReference>
<dbReference type="PROSITE" id="PS51061">
    <property type="entry name" value="R3H"/>
    <property type="match status" value="1"/>
</dbReference>
<dbReference type="GO" id="GO:0005737">
    <property type="term" value="C:cytoplasm"/>
    <property type="evidence" value="ECO:0007669"/>
    <property type="project" value="UniProtKB-SubCell"/>
</dbReference>
<dbReference type="BioCyc" id="JESP1508404:G14D9-12979-MONOMER"/>
<evidence type="ECO:0000256" key="3">
    <source>
        <dbReference type="ARBA" id="ARBA00022960"/>
    </source>
</evidence>
<dbReference type="Gene3D" id="3.30.300.20">
    <property type="match status" value="1"/>
</dbReference>
<evidence type="ECO:0000313" key="9">
    <source>
        <dbReference type="Proteomes" id="UP000031449"/>
    </source>
</evidence>
<dbReference type="InterPro" id="IPR032782">
    <property type="entry name" value="KhpB_N"/>
</dbReference>
<dbReference type="Pfam" id="PF01424">
    <property type="entry name" value="R3H"/>
    <property type="match status" value="1"/>
</dbReference>
<dbReference type="Pfam" id="PF13083">
    <property type="entry name" value="KH_KhpA-B"/>
    <property type="match status" value="1"/>
</dbReference>
<dbReference type="GO" id="GO:0009252">
    <property type="term" value="P:peptidoglycan biosynthetic process"/>
    <property type="evidence" value="ECO:0007669"/>
    <property type="project" value="UniProtKB-UniRule"/>
</dbReference>
<accession>A0A0B5AWA9</accession>
<dbReference type="HOGENOM" id="CLU_042512_0_1_9"/>
<dbReference type="HAMAP" id="MF_00867">
    <property type="entry name" value="KhpB"/>
    <property type="match status" value="1"/>
</dbReference>
<keyword evidence="5 6" id="KW-0961">Cell wall biogenesis/degradation</keyword>
<feature type="domain" description="R3H" evidence="7">
    <location>
        <begin position="140"/>
        <end position="206"/>
    </location>
</feature>
<dbReference type="Gene3D" id="3.30.1370.50">
    <property type="entry name" value="R3H-like domain"/>
    <property type="match status" value="1"/>
</dbReference>
<comment type="caution">
    <text evidence="6">Lacks conserved residue(s) required for the propagation of feature annotation.</text>
</comment>
<gene>
    <name evidence="6" type="primary">khpB</name>
    <name evidence="6" type="synonym">eloR</name>
    <name evidence="8" type="ORF">JMA_36950</name>
</gene>
<dbReference type="CDD" id="cd02414">
    <property type="entry name" value="KH-II_Jag"/>
    <property type="match status" value="1"/>
</dbReference>
<protein>
    <recommendedName>
        <fullName evidence="6">RNA-binding protein KhpB</fullName>
    </recommendedName>
    <alternativeName>
        <fullName evidence="6">RNA-binding protein EloR</fullName>
    </alternativeName>
</protein>
<dbReference type="STRING" id="1508404.JMA_36950"/>
<dbReference type="InterPro" id="IPR034079">
    <property type="entry name" value="R3H_KhpB"/>
</dbReference>
<comment type="subunit">
    <text evidence="6">Forms a complex with KhpA.</text>
</comment>
<dbReference type="PANTHER" id="PTHR35800">
    <property type="entry name" value="PROTEIN JAG"/>
    <property type="match status" value="1"/>
</dbReference>
<dbReference type="InterPro" id="IPR001374">
    <property type="entry name" value="R3H_dom"/>
</dbReference>
<dbReference type="SMART" id="SM01245">
    <property type="entry name" value="Jag_N"/>
    <property type="match status" value="1"/>
</dbReference>
<dbReference type="CDD" id="cd02644">
    <property type="entry name" value="R3H_jag"/>
    <property type="match status" value="1"/>
</dbReference>
<dbReference type="GO" id="GO:0071555">
    <property type="term" value="P:cell wall organization"/>
    <property type="evidence" value="ECO:0007669"/>
    <property type="project" value="UniProtKB-KW"/>
</dbReference>
<organism evidence="8 9">
    <name type="scientific">Jeotgalibacillus malaysiensis</name>
    <dbReference type="NCBI Taxonomy" id="1508404"/>
    <lineage>
        <taxon>Bacteria</taxon>
        <taxon>Bacillati</taxon>
        <taxon>Bacillota</taxon>
        <taxon>Bacilli</taxon>
        <taxon>Bacillales</taxon>
        <taxon>Caryophanaceae</taxon>
        <taxon>Jeotgalibacillus</taxon>
    </lineage>
</organism>
<keyword evidence="2 6" id="KW-0694">RNA-binding</keyword>
<dbReference type="Gene3D" id="3.30.30.80">
    <property type="entry name" value="probable RNA-binding protein from clostridium symbiosum atcc 14940"/>
    <property type="match status" value="1"/>
</dbReference>
<reference evidence="8 9" key="1">
    <citation type="submission" date="2014-08" db="EMBL/GenBank/DDBJ databases">
        <title>Complete genome of a marine bacteria Jeotgalibacillus malaysiensis.</title>
        <authorList>
            <person name="Yaakop A.S."/>
            <person name="Chan K.-G."/>
            <person name="Goh K.M."/>
        </authorList>
    </citation>
    <scope>NUCLEOTIDE SEQUENCE [LARGE SCALE GENOMIC DNA]</scope>
    <source>
        <strain evidence="8 9">D5</strain>
    </source>
</reference>
<dbReference type="AlphaFoldDB" id="A0A0B5AWA9"/>
<comment type="similarity">
    <text evidence="6">Belongs to the KhpB RNA-binding protein family.</text>
</comment>
<evidence type="ECO:0000259" key="7">
    <source>
        <dbReference type="PROSITE" id="PS51061"/>
    </source>
</evidence>
<comment type="subcellular location">
    <subcellularLocation>
        <location evidence="6">Cytoplasm</location>
    </subcellularLocation>
</comment>
<dbReference type="SMART" id="SM00393">
    <property type="entry name" value="R3H"/>
    <property type="match status" value="1"/>
</dbReference>
<sequence>MNEEITLTGATVEDAVSEALVKLGISREQAEISVLDEGKKGFLGLGSRPAKVQVIRKKDAIEEVERYLKDIAGQMGVELATSAQREGKVVTILLESEKVALLIGKRGQTLNALQTLAQLIANRYTEQFVTIVLDAEDYRERRRATLSQLADRKAEQALRTRRPVKLEPMPSFERKIIHSALSSRRDIETHSEGREPHRYLVITAKY</sequence>
<dbReference type="OrthoDB" id="9794483at2"/>
<evidence type="ECO:0000256" key="5">
    <source>
        <dbReference type="ARBA" id="ARBA00023316"/>
    </source>
</evidence>
<dbReference type="InterPro" id="IPR036867">
    <property type="entry name" value="R3H_dom_sf"/>
</dbReference>
<dbReference type="InterPro" id="IPR015946">
    <property type="entry name" value="KH_dom-like_a/b"/>
</dbReference>
<name>A0A0B5AWA9_9BACL</name>
<evidence type="ECO:0000256" key="2">
    <source>
        <dbReference type="ARBA" id="ARBA00022884"/>
    </source>
</evidence>
<evidence type="ECO:0000256" key="4">
    <source>
        <dbReference type="ARBA" id="ARBA00023186"/>
    </source>
</evidence>
<dbReference type="NCBIfam" id="NF041568">
    <property type="entry name" value="Jag_EloR"/>
    <property type="match status" value="1"/>
</dbReference>
<evidence type="ECO:0000256" key="6">
    <source>
        <dbReference type="HAMAP-Rule" id="MF_00867"/>
    </source>
</evidence>
<dbReference type="Pfam" id="PF14804">
    <property type="entry name" value="Jag_N"/>
    <property type="match status" value="1"/>
</dbReference>
<dbReference type="EMBL" id="CP009416">
    <property type="protein sequence ID" value="AJD93012.1"/>
    <property type="molecule type" value="Genomic_DNA"/>
</dbReference>
<dbReference type="PANTHER" id="PTHR35800:SF1">
    <property type="entry name" value="RNA-BINDING PROTEIN KHPB"/>
    <property type="match status" value="1"/>
</dbReference>
<dbReference type="GO" id="GO:0008360">
    <property type="term" value="P:regulation of cell shape"/>
    <property type="evidence" value="ECO:0007669"/>
    <property type="project" value="UniProtKB-KW"/>
</dbReference>
<dbReference type="InterPro" id="IPR038247">
    <property type="entry name" value="Jag_N_dom_sf"/>
</dbReference>
<evidence type="ECO:0000256" key="1">
    <source>
        <dbReference type="ARBA" id="ARBA00022490"/>
    </source>
</evidence>
<evidence type="ECO:0000313" key="8">
    <source>
        <dbReference type="EMBL" id="AJD93012.1"/>
    </source>
</evidence>
<dbReference type="InterPro" id="IPR039247">
    <property type="entry name" value="KhpB"/>
</dbReference>
<keyword evidence="1 6" id="KW-0963">Cytoplasm</keyword>
<dbReference type="Proteomes" id="UP000031449">
    <property type="component" value="Chromosome"/>
</dbReference>
<dbReference type="KEGG" id="jeo:JMA_36950"/>
<dbReference type="SUPFAM" id="SSF82708">
    <property type="entry name" value="R3H domain"/>
    <property type="match status" value="1"/>
</dbReference>
<keyword evidence="3 6" id="KW-0133">Cell shape</keyword>
<comment type="domain">
    <text evidence="6">Has an N-terminal Jag-N domain and 2 RNA-binding domains (KH and R3H).</text>
</comment>
<keyword evidence="9" id="KW-1185">Reference proteome</keyword>
<comment type="function">
    <text evidence="6">A probable RNA chaperone. Forms a complex with KhpA which binds to cellular RNA and controls its expression. Plays a role in peptidoglycan (PG) homeostasis and cell length regulation.</text>
</comment>
<dbReference type="GO" id="GO:0003723">
    <property type="term" value="F:RNA binding"/>
    <property type="evidence" value="ECO:0007669"/>
    <property type="project" value="UniProtKB-UniRule"/>
</dbReference>
<proteinExistence type="inferred from homology"/>